<dbReference type="PANTHER" id="PTHR37327">
    <property type="entry name" value="CHROMOSOME 1, WHOLE GENOME SHOTGUN SEQUENCE"/>
    <property type="match status" value="1"/>
</dbReference>
<feature type="compositionally biased region" description="Low complexity" evidence="2">
    <location>
        <begin position="225"/>
        <end position="236"/>
    </location>
</feature>
<dbReference type="AlphaFoldDB" id="A0A8H8D7N7"/>
<dbReference type="InterPro" id="IPR007330">
    <property type="entry name" value="MIT_dom"/>
</dbReference>
<protein>
    <submittedName>
        <fullName evidence="4">MIT domain-containing protein</fullName>
    </submittedName>
</protein>
<dbReference type="Proteomes" id="UP000670092">
    <property type="component" value="Unassembled WGS sequence"/>
</dbReference>
<dbReference type="PANTHER" id="PTHR37327:SF1">
    <property type="entry name" value="MICROTUBULE INTERACTING AND TRANSPORT DOMAIN-CONTAINING PROTEIN"/>
    <property type="match status" value="1"/>
</dbReference>
<proteinExistence type="predicted"/>
<sequence length="1016" mass="109752">MNRDKQQDRENRAPSQKTMLSKALQKANAAVLLDNAMNYEGAIDAYNDACQLLQHVMHHSGGHDEKQKLEEIRNTYTSRVTELRRLGLPSQRADGKALPEPPQGAESPSDVVFPSYPMNETEYQDTPTPVVANLVTNDGAYSGGSRGQRSLAPSQIPPRRQSLLPSVFDEDVRLSNSVSNSVSNSRLLHERSQSKSFKNAARIKAKVSKETLKHARLDSATTGKTPSSPNTYSPPTEFTKQASIQLKSSNPLPPLPKQHSRDASTESISWLDTIDESGASSSSSIRSRSSLFYIRPKHGRNASDGTEAEFDAALDAAVEAAYDQGFEPVREADSIVPGDIISNARRNVELAKQKVREAQIESEAALARNNERRILNDDDVLLNFGAVAGGYDEDVENEEEERILEEMMADFEFDLQSKSALPRQSDSSGFSGRTWGSSIGSSLTTAGGSLSTLAEGVEFQSLGARVKPTSSPPHPPPISALPPPPVSSSLQSLPPLPPCLPSPLPSVSNTILATSTKSTSVRGRRANNGLSPKELSIETNRRQAAPLSTAVTHMSSSGPKTEGKVSVQVPLAQDATCEVKTIATNNPIQATPSASKPLESGHTDSITNRTQIQEVDDSGSLPSQSHIVAKVPSAPENLRKNISSSSLRAMKARGMSVSTPDIVSQTPGTPASASFANIEPRKVSSPSLPSSFTPTTGAFAANSLQAGGPYIFDNHIHSFTNPGSSNPSVSNSPLPLEPCPQSFLLRPFWLMRCLYQTIAHPRGGYITAKLFVPRDVWRVQNVKLKAVEEKISSCDLLTAALLKLAQADNYDAEAVLEEMQSLENVLDQVQNIWSKKLGNEVGVQGSMPLFKSSVEDTSTIHENAAGRHAGGSSKSYLTSWRKLRSKNSGTGSPAQSTSAPKDGGRDALTMKSLPMTDSLDFRTPKRNVTQLQCTGPNASYMSALARLFDAAQILDQIARQVEDPGLKHSSETLVGLELSARHASEFFGFYVCRFVLNDIGLMIDKFVKRGSEWVMV</sequence>
<evidence type="ECO:0000313" key="4">
    <source>
        <dbReference type="EMBL" id="KAG5304039.1"/>
    </source>
</evidence>
<evidence type="ECO:0000313" key="5">
    <source>
        <dbReference type="Proteomes" id="UP000670092"/>
    </source>
</evidence>
<feature type="compositionally biased region" description="Basic and acidic residues" evidence="2">
    <location>
        <begin position="207"/>
        <end position="217"/>
    </location>
</feature>
<dbReference type="EMBL" id="JAEVHI010000001">
    <property type="protein sequence ID" value="KAG5304039.1"/>
    <property type="molecule type" value="Genomic_DNA"/>
</dbReference>
<dbReference type="InterPro" id="IPR036181">
    <property type="entry name" value="MIT_dom_sf"/>
</dbReference>
<comment type="caution">
    <text evidence="4">The sequence shown here is derived from an EMBL/GenBank/DDBJ whole genome shotgun (WGS) entry which is preliminary data.</text>
</comment>
<feature type="region of interest" description="Disordered" evidence="2">
    <location>
        <begin position="136"/>
        <end position="161"/>
    </location>
</feature>
<evidence type="ECO:0000256" key="2">
    <source>
        <dbReference type="SAM" id="MobiDB-lite"/>
    </source>
</evidence>
<feature type="compositionally biased region" description="Polar residues" evidence="2">
    <location>
        <begin position="886"/>
        <end position="899"/>
    </location>
</feature>
<accession>A0A8H8D7N7</accession>
<dbReference type="Gene3D" id="1.20.58.80">
    <property type="entry name" value="Phosphotransferase system, lactose/cellobiose-type IIA subunit"/>
    <property type="match status" value="1"/>
</dbReference>
<feature type="region of interest" description="Disordered" evidence="2">
    <location>
        <begin position="514"/>
        <end position="535"/>
    </location>
</feature>
<evidence type="ECO:0000256" key="1">
    <source>
        <dbReference type="SAM" id="Coils"/>
    </source>
</evidence>
<dbReference type="VEuPathDB" id="FungiDB:I7I52_02243"/>
<feature type="region of interest" description="Disordered" evidence="2">
    <location>
        <begin position="613"/>
        <end position="640"/>
    </location>
</feature>
<name>A0A8H8D7N7_AJECA</name>
<feature type="region of interest" description="Disordered" evidence="2">
    <location>
        <begin position="178"/>
        <end position="237"/>
    </location>
</feature>
<organism evidence="4 5">
    <name type="scientific">Ajellomyces capsulatus</name>
    <name type="common">Darling's disease fungus</name>
    <name type="synonym">Histoplasma capsulatum</name>
    <dbReference type="NCBI Taxonomy" id="5037"/>
    <lineage>
        <taxon>Eukaryota</taxon>
        <taxon>Fungi</taxon>
        <taxon>Dikarya</taxon>
        <taxon>Ascomycota</taxon>
        <taxon>Pezizomycotina</taxon>
        <taxon>Eurotiomycetes</taxon>
        <taxon>Eurotiomycetidae</taxon>
        <taxon>Onygenales</taxon>
        <taxon>Ajellomycetaceae</taxon>
        <taxon>Histoplasma</taxon>
    </lineage>
</organism>
<dbReference type="SUPFAM" id="SSF116846">
    <property type="entry name" value="MIT domain"/>
    <property type="match status" value="1"/>
</dbReference>
<feature type="region of interest" description="Disordered" evidence="2">
    <location>
        <begin position="884"/>
        <end position="909"/>
    </location>
</feature>
<feature type="compositionally biased region" description="Pro residues" evidence="2">
    <location>
        <begin position="470"/>
        <end position="486"/>
    </location>
</feature>
<gene>
    <name evidence="4" type="ORF">I7I52_02243</name>
</gene>
<keyword evidence="1" id="KW-0175">Coiled coil</keyword>
<feature type="region of interest" description="Disordered" evidence="2">
    <location>
        <begin position="85"/>
        <end position="112"/>
    </location>
</feature>
<feature type="domain" description="MIT" evidence="3">
    <location>
        <begin position="20"/>
        <end position="84"/>
    </location>
</feature>
<feature type="region of interest" description="Disordered" evidence="2">
    <location>
        <begin position="465"/>
        <end position="497"/>
    </location>
</feature>
<dbReference type="OrthoDB" id="2245455at2759"/>
<feature type="coiled-coil region" evidence="1">
    <location>
        <begin position="341"/>
        <end position="368"/>
    </location>
</feature>
<evidence type="ECO:0000259" key="3">
    <source>
        <dbReference type="Pfam" id="PF04212"/>
    </source>
</evidence>
<reference evidence="4 5" key="1">
    <citation type="submission" date="2021-01" db="EMBL/GenBank/DDBJ databases">
        <title>Chromosome-level genome assembly of a human fungal pathogen reveals clustering of transcriptionally co-regulated genes.</title>
        <authorList>
            <person name="Voorhies M."/>
            <person name="Cohen S."/>
            <person name="Shea T.P."/>
            <person name="Petrus S."/>
            <person name="Munoz J.F."/>
            <person name="Poplawski S."/>
            <person name="Goldman W.E."/>
            <person name="Michael T."/>
            <person name="Cuomo C.A."/>
            <person name="Sil A."/>
            <person name="Beyhan S."/>
        </authorList>
    </citation>
    <scope>NUCLEOTIDE SEQUENCE [LARGE SCALE GENOMIC DNA]</scope>
    <source>
        <strain evidence="4 5">G184AR</strain>
    </source>
</reference>
<dbReference type="Pfam" id="PF04212">
    <property type="entry name" value="MIT"/>
    <property type="match status" value="1"/>
</dbReference>